<dbReference type="EMBL" id="BTGU01000594">
    <property type="protein sequence ID" value="GMN68322.1"/>
    <property type="molecule type" value="Genomic_DNA"/>
</dbReference>
<sequence>MELLKSGSGVFVSIVGRCGESRGDRRWHDKLNEGSLVRGAGMCRIVLWRREKEWRCCGLCGYRWSRGIGMFTRIVFGKLPRTIGLKL</sequence>
<keyword evidence="2" id="KW-1185">Reference proteome</keyword>
<comment type="caution">
    <text evidence="1">The sequence shown here is derived from an EMBL/GenBank/DDBJ whole genome shotgun (WGS) entry which is preliminary data.</text>
</comment>
<protein>
    <submittedName>
        <fullName evidence="1">Uncharacterized protein</fullName>
    </submittedName>
</protein>
<dbReference type="AlphaFoldDB" id="A0AA88E569"/>
<reference evidence="1" key="1">
    <citation type="submission" date="2023-07" db="EMBL/GenBank/DDBJ databases">
        <title>draft genome sequence of fig (Ficus carica).</title>
        <authorList>
            <person name="Takahashi T."/>
            <person name="Nishimura K."/>
        </authorList>
    </citation>
    <scope>NUCLEOTIDE SEQUENCE</scope>
</reference>
<evidence type="ECO:0000313" key="2">
    <source>
        <dbReference type="Proteomes" id="UP001187192"/>
    </source>
</evidence>
<gene>
    <name evidence="1" type="ORF">TIFTF001_037377</name>
</gene>
<evidence type="ECO:0000313" key="1">
    <source>
        <dbReference type="EMBL" id="GMN68322.1"/>
    </source>
</evidence>
<name>A0AA88E569_FICCA</name>
<organism evidence="1 2">
    <name type="scientific">Ficus carica</name>
    <name type="common">Common fig</name>
    <dbReference type="NCBI Taxonomy" id="3494"/>
    <lineage>
        <taxon>Eukaryota</taxon>
        <taxon>Viridiplantae</taxon>
        <taxon>Streptophyta</taxon>
        <taxon>Embryophyta</taxon>
        <taxon>Tracheophyta</taxon>
        <taxon>Spermatophyta</taxon>
        <taxon>Magnoliopsida</taxon>
        <taxon>eudicotyledons</taxon>
        <taxon>Gunneridae</taxon>
        <taxon>Pentapetalae</taxon>
        <taxon>rosids</taxon>
        <taxon>fabids</taxon>
        <taxon>Rosales</taxon>
        <taxon>Moraceae</taxon>
        <taxon>Ficeae</taxon>
        <taxon>Ficus</taxon>
    </lineage>
</organism>
<accession>A0AA88E569</accession>
<proteinExistence type="predicted"/>
<dbReference type="Proteomes" id="UP001187192">
    <property type="component" value="Unassembled WGS sequence"/>
</dbReference>